<evidence type="ECO:0000256" key="1">
    <source>
        <dbReference type="SAM" id="MobiDB-lite"/>
    </source>
</evidence>
<feature type="compositionally biased region" description="Low complexity" evidence="1">
    <location>
        <begin position="161"/>
        <end position="175"/>
    </location>
</feature>
<dbReference type="VEuPathDB" id="FungiDB:FUN_013990"/>
<reference evidence="2 3" key="2">
    <citation type="submission" date="2017-09" db="EMBL/GenBank/DDBJ databases">
        <title>Extensive intraspecific genome diversity in a model arbuscular mycorrhizal fungus.</title>
        <authorList>
            <person name="Chen E.C."/>
            <person name="Morin E."/>
            <person name="Beaudet D."/>
            <person name="Noel J."/>
            <person name="Ndikumana S."/>
            <person name="Charron P."/>
            <person name="St-Onge C."/>
            <person name="Giorgi J."/>
            <person name="Grigoriev I.V."/>
            <person name="Roux C."/>
            <person name="Martin F.M."/>
            <person name="Corradi N."/>
        </authorList>
    </citation>
    <scope>NUCLEOTIDE SEQUENCE [LARGE SCALE GENOMIC DNA]</scope>
    <source>
        <strain evidence="2 3">A5</strain>
    </source>
</reference>
<organism evidence="2 3">
    <name type="scientific">Rhizophagus irregularis</name>
    <dbReference type="NCBI Taxonomy" id="588596"/>
    <lineage>
        <taxon>Eukaryota</taxon>
        <taxon>Fungi</taxon>
        <taxon>Fungi incertae sedis</taxon>
        <taxon>Mucoromycota</taxon>
        <taxon>Glomeromycotina</taxon>
        <taxon>Glomeromycetes</taxon>
        <taxon>Glomerales</taxon>
        <taxon>Glomeraceae</taxon>
        <taxon>Rhizophagus</taxon>
    </lineage>
</organism>
<proteinExistence type="predicted"/>
<dbReference type="VEuPathDB" id="FungiDB:RhiirFUN_017086"/>
<sequence length="391" mass="45403">MAETIRINVLVISAESENLTKRRIITLETTFDNTIDQLRPMIMEIRGKYSIQFDQYKRKEFYGSQTELEAENVGLGVLRRRNAEVEEILAKLRRENSELEVELCEAKNENEKLRRKLESRIEELEKSRANTDAENTKLKSRVDSSVVDEQPQNEQIKEVVSEAVDVSDSLVDPSSNAAEVKPDERVTSSEQESRHVQSNNSSNNSSSNSNSITEPKVSTKGEIDVEDFLNEKLKLRKQENFSEEIKQRNERKGLIQKCLTRALIAEAHWKQIKKKFYAGITMEEIFLKQLNILRKKRSQDTESPFPDISRDSLRKKTQRAVKIYKLVERRIIDHFTEKPNLDFTDDHDDSTDSKEAIIKTADYDDDPFKILEDEEDPFIAIRDEILEEESN</sequence>
<dbReference type="EMBL" id="LLXJ01000148">
    <property type="protein sequence ID" value="PKC14185.1"/>
    <property type="molecule type" value="Genomic_DNA"/>
</dbReference>
<reference evidence="2 3" key="1">
    <citation type="submission" date="2016-04" db="EMBL/GenBank/DDBJ databases">
        <title>Genome analyses suggest a sexual origin of heterokaryosis in a supposedly ancient asexual fungus.</title>
        <authorList>
            <person name="Ropars J."/>
            <person name="Sedzielewska K."/>
            <person name="Noel J."/>
            <person name="Charron P."/>
            <person name="Farinelli L."/>
            <person name="Marton T."/>
            <person name="Kruger M."/>
            <person name="Pelin A."/>
            <person name="Brachmann A."/>
            <person name="Corradi N."/>
        </authorList>
    </citation>
    <scope>NUCLEOTIDE SEQUENCE [LARGE SCALE GENOMIC DNA]</scope>
    <source>
        <strain evidence="2 3">A5</strain>
    </source>
</reference>
<evidence type="ECO:0000313" key="2">
    <source>
        <dbReference type="EMBL" id="PKC14185.1"/>
    </source>
</evidence>
<accession>A0A2N0Q537</accession>
<protein>
    <submittedName>
        <fullName evidence="2">Uncharacterized protein</fullName>
    </submittedName>
</protein>
<dbReference type="Proteomes" id="UP000232722">
    <property type="component" value="Unassembled WGS sequence"/>
</dbReference>
<feature type="region of interest" description="Disordered" evidence="1">
    <location>
        <begin position="124"/>
        <end position="219"/>
    </location>
</feature>
<feature type="compositionally biased region" description="Low complexity" evidence="1">
    <location>
        <begin position="198"/>
        <end position="211"/>
    </location>
</feature>
<dbReference type="VEuPathDB" id="FungiDB:RhiirA1_419938"/>
<feature type="compositionally biased region" description="Basic and acidic residues" evidence="1">
    <location>
        <begin position="124"/>
        <end position="142"/>
    </location>
</feature>
<evidence type="ECO:0000313" key="3">
    <source>
        <dbReference type="Proteomes" id="UP000232722"/>
    </source>
</evidence>
<dbReference type="AlphaFoldDB" id="A0A2N0Q537"/>
<comment type="caution">
    <text evidence="2">The sequence shown here is derived from an EMBL/GenBank/DDBJ whole genome shotgun (WGS) entry which is preliminary data.</text>
</comment>
<name>A0A2N0Q537_9GLOM</name>
<gene>
    <name evidence="2" type="ORF">RhiirA5_409703</name>
</gene>
<feature type="compositionally biased region" description="Basic and acidic residues" evidence="1">
    <location>
        <begin position="180"/>
        <end position="195"/>
    </location>
</feature>